<feature type="region of interest" description="Disordered" evidence="1">
    <location>
        <begin position="63"/>
        <end position="97"/>
    </location>
</feature>
<evidence type="ECO:0000313" key="2">
    <source>
        <dbReference type="EMBL" id="SBT09832.1"/>
    </source>
</evidence>
<evidence type="ECO:0000256" key="1">
    <source>
        <dbReference type="SAM" id="MobiDB-lite"/>
    </source>
</evidence>
<evidence type="ECO:0000313" key="3">
    <source>
        <dbReference type="Proteomes" id="UP000199169"/>
    </source>
</evidence>
<dbReference type="STRING" id="1860102.ACCAA_790011"/>
<dbReference type="Proteomes" id="UP000199169">
    <property type="component" value="Unassembled WGS sequence"/>
</dbReference>
<name>A0A1A8XYS2_9PROT</name>
<keyword evidence="3" id="KW-1185">Reference proteome</keyword>
<dbReference type="PROSITE" id="PS51257">
    <property type="entry name" value="PROKAR_LIPOPROTEIN"/>
    <property type="match status" value="1"/>
</dbReference>
<accession>A0A1A8XYS2</accession>
<reference evidence="2 3" key="1">
    <citation type="submission" date="2016-06" db="EMBL/GenBank/DDBJ databases">
        <authorList>
            <person name="Kjaerup R.B."/>
            <person name="Dalgaard T.S."/>
            <person name="Juul-Madsen H.R."/>
        </authorList>
    </citation>
    <scope>NUCLEOTIDE SEQUENCE [LARGE SCALE GENOMIC DNA]</scope>
    <source>
        <strain evidence="2">3</strain>
    </source>
</reference>
<feature type="compositionally biased region" description="Polar residues" evidence="1">
    <location>
        <begin position="63"/>
        <end position="78"/>
    </location>
</feature>
<gene>
    <name evidence="2" type="ORF">ACCAA_790011</name>
</gene>
<proteinExistence type="predicted"/>
<sequence>MFKPKGIATYPFSSVACSSKEENNLPELRQFFGSFSRNFGSLNLHSPALINLASREEIRAGSFQGTANDANNPPSRTQVEPIGLAESSGVSSPKLLD</sequence>
<protein>
    <submittedName>
        <fullName evidence="2">Uncharacterized protein</fullName>
    </submittedName>
</protein>
<organism evidence="2 3">
    <name type="scientific">Candidatus Accumulibacter aalborgensis</name>
    <dbReference type="NCBI Taxonomy" id="1860102"/>
    <lineage>
        <taxon>Bacteria</taxon>
        <taxon>Pseudomonadati</taxon>
        <taxon>Pseudomonadota</taxon>
        <taxon>Betaproteobacteria</taxon>
        <taxon>Candidatus Accumulibacter</taxon>
    </lineage>
</organism>
<dbReference type="AlphaFoldDB" id="A0A1A8XYS2"/>
<dbReference type="EMBL" id="FLQX01000159">
    <property type="protein sequence ID" value="SBT09832.1"/>
    <property type="molecule type" value="Genomic_DNA"/>
</dbReference>